<dbReference type="Proteomes" id="UP000460718">
    <property type="component" value="Unassembled WGS sequence"/>
</dbReference>
<dbReference type="EMBL" id="QXFW01012762">
    <property type="protein sequence ID" value="KAE8950787.1"/>
    <property type="molecule type" value="Genomic_DNA"/>
</dbReference>
<proteinExistence type="predicted"/>
<evidence type="ECO:0000313" key="5">
    <source>
        <dbReference type="EMBL" id="KAE9147444.1"/>
    </source>
</evidence>
<sequence length="67" mass="7412">MSGYGVFWCFFVAVGGFWSQDNPDNPGQAGAIMTAVWQRKSFAKQTVSRLCFRPVDACVLVSFLCVI</sequence>
<dbReference type="EMBL" id="QXFZ01011382">
    <property type="protein sequence ID" value="KAE9053231.1"/>
    <property type="molecule type" value="Genomic_DNA"/>
</dbReference>
<dbReference type="Proteomes" id="UP000440732">
    <property type="component" value="Unassembled WGS sequence"/>
</dbReference>
<protein>
    <submittedName>
        <fullName evidence="2">Uncharacterized protein</fullName>
    </submittedName>
</protein>
<dbReference type="Proteomes" id="UP000437068">
    <property type="component" value="Unassembled WGS sequence"/>
</dbReference>
<dbReference type="Proteomes" id="UP000429523">
    <property type="component" value="Unassembled WGS sequence"/>
</dbReference>
<evidence type="ECO:0000313" key="7">
    <source>
        <dbReference type="Proteomes" id="UP000429523"/>
    </source>
</evidence>
<accession>A0A6A3G2D3</accession>
<evidence type="ECO:0000313" key="11">
    <source>
        <dbReference type="Proteomes" id="UP000441208"/>
    </source>
</evidence>
<evidence type="ECO:0000313" key="8">
    <source>
        <dbReference type="Proteomes" id="UP000433483"/>
    </source>
</evidence>
<keyword evidence="8" id="KW-1185">Reference proteome</keyword>
<evidence type="ECO:0000313" key="4">
    <source>
        <dbReference type="EMBL" id="KAE9053687.1"/>
    </source>
</evidence>
<dbReference type="Proteomes" id="UP000441208">
    <property type="component" value="Unassembled WGS sequence"/>
</dbReference>
<evidence type="ECO:0000313" key="10">
    <source>
        <dbReference type="Proteomes" id="UP000440732"/>
    </source>
</evidence>
<reference evidence="2 12" key="1">
    <citation type="submission" date="2018-09" db="EMBL/GenBank/DDBJ databases">
        <title>Genomic investigation of the strawberry pathogen Phytophthora fragariae indicates pathogenicity is determined by transcriptional variation in three key races.</title>
        <authorList>
            <person name="Adams T.M."/>
            <person name="Armitage A.D."/>
            <person name="Sobczyk M.K."/>
            <person name="Bates H.J."/>
            <person name="Dunwell J.M."/>
            <person name="Nellist C.F."/>
            <person name="Harrison R.J."/>
        </authorList>
    </citation>
    <scope>NUCLEOTIDE SEQUENCE [LARGE SCALE GENOMIC DNA]</scope>
    <source>
        <strain evidence="6 9">A4</strain>
        <strain evidence="5 8">NOV-27</strain>
        <strain evidence="4 10">NOV-5</strain>
        <strain evidence="3 11">NOV-71</strain>
        <strain evidence="1 7">NOV-9</strain>
        <strain evidence="2 12">SCRP245</strain>
    </source>
</reference>
<name>A0A6A3G2D3_9STRA</name>
<organism evidence="2 12">
    <name type="scientific">Phytophthora fragariae</name>
    <dbReference type="NCBI Taxonomy" id="53985"/>
    <lineage>
        <taxon>Eukaryota</taxon>
        <taxon>Sar</taxon>
        <taxon>Stramenopiles</taxon>
        <taxon>Oomycota</taxon>
        <taxon>Peronosporomycetes</taxon>
        <taxon>Peronosporales</taxon>
        <taxon>Peronosporaceae</taxon>
        <taxon>Phytophthora</taxon>
    </lineage>
</organism>
<dbReference type="AlphaFoldDB" id="A0A6A3G2D3"/>
<dbReference type="EMBL" id="QXGE01012379">
    <property type="protein sequence ID" value="KAE9253333.1"/>
    <property type="molecule type" value="Genomic_DNA"/>
</dbReference>
<dbReference type="EMBL" id="QXGB01011594">
    <property type="protein sequence ID" value="KAE9147444.1"/>
    <property type="molecule type" value="Genomic_DNA"/>
</dbReference>
<comment type="caution">
    <text evidence="2">The sequence shown here is derived from an EMBL/GenBank/DDBJ whole genome shotgun (WGS) entry which is preliminary data.</text>
</comment>
<evidence type="ECO:0000313" key="6">
    <source>
        <dbReference type="EMBL" id="KAE9253333.1"/>
    </source>
</evidence>
<dbReference type="EMBL" id="QXGF01010993">
    <property type="protein sequence ID" value="KAE8916283.1"/>
    <property type="molecule type" value="Genomic_DNA"/>
</dbReference>
<evidence type="ECO:0000313" key="9">
    <source>
        <dbReference type="Proteomes" id="UP000437068"/>
    </source>
</evidence>
<dbReference type="EMBL" id="QXGA01012462">
    <property type="protein sequence ID" value="KAE9053687.1"/>
    <property type="molecule type" value="Genomic_DNA"/>
</dbReference>
<gene>
    <name evidence="6" type="ORF">PF001_g33423</name>
    <name evidence="5" type="ORF">PF005_g33616</name>
    <name evidence="4" type="ORF">PF006_g33481</name>
    <name evidence="3" type="ORF">PF007_g33012</name>
    <name evidence="1" type="ORF">PF009_g33391</name>
    <name evidence="2" type="ORF">PF011_g33139</name>
</gene>
<evidence type="ECO:0000313" key="2">
    <source>
        <dbReference type="EMBL" id="KAE8950787.1"/>
    </source>
</evidence>
<evidence type="ECO:0000313" key="1">
    <source>
        <dbReference type="EMBL" id="KAE8916283.1"/>
    </source>
</evidence>
<evidence type="ECO:0000313" key="12">
    <source>
        <dbReference type="Proteomes" id="UP000460718"/>
    </source>
</evidence>
<dbReference type="Proteomes" id="UP000433483">
    <property type="component" value="Unassembled WGS sequence"/>
</dbReference>
<evidence type="ECO:0000313" key="3">
    <source>
        <dbReference type="EMBL" id="KAE9053231.1"/>
    </source>
</evidence>